<keyword evidence="2" id="KW-0560">Oxidoreductase</keyword>
<protein>
    <submittedName>
        <fullName evidence="4">SDR family oxidoreductase</fullName>
    </submittedName>
</protein>
<dbReference type="SUPFAM" id="SSF51735">
    <property type="entry name" value="NAD(P)-binding Rossmann-fold domains"/>
    <property type="match status" value="1"/>
</dbReference>
<accession>A0A3N0E307</accession>
<comment type="similarity">
    <text evidence="1">Belongs to the short-chain dehydrogenases/reductases (SDR) family.</text>
</comment>
<dbReference type="Proteomes" id="UP000269198">
    <property type="component" value="Unassembled WGS sequence"/>
</dbReference>
<gene>
    <name evidence="4" type="ORF">EFW17_19950</name>
</gene>
<dbReference type="OrthoDB" id="7064009at2"/>
<organism evidence="4 5">
    <name type="scientific">Halostreptopolyspora alba</name>
    <dbReference type="NCBI Taxonomy" id="2487137"/>
    <lineage>
        <taxon>Bacteria</taxon>
        <taxon>Bacillati</taxon>
        <taxon>Actinomycetota</taxon>
        <taxon>Actinomycetes</taxon>
        <taxon>Streptosporangiales</taxon>
        <taxon>Nocardiopsidaceae</taxon>
        <taxon>Halostreptopolyspora</taxon>
    </lineage>
</organism>
<dbReference type="CDD" id="cd05233">
    <property type="entry name" value="SDR_c"/>
    <property type="match status" value="1"/>
</dbReference>
<evidence type="ECO:0000256" key="1">
    <source>
        <dbReference type="ARBA" id="ARBA00006484"/>
    </source>
</evidence>
<dbReference type="PRINTS" id="PR00081">
    <property type="entry name" value="GDHRDH"/>
</dbReference>
<dbReference type="InterPro" id="IPR050259">
    <property type="entry name" value="SDR"/>
</dbReference>
<dbReference type="FunFam" id="3.40.50.720:FF:000084">
    <property type="entry name" value="Short-chain dehydrogenase reductase"/>
    <property type="match status" value="1"/>
</dbReference>
<dbReference type="InterPro" id="IPR020904">
    <property type="entry name" value="Sc_DH/Rdtase_CS"/>
</dbReference>
<dbReference type="PRINTS" id="PR00080">
    <property type="entry name" value="SDRFAMILY"/>
</dbReference>
<name>A0A3N0E307_9ACTN</name>
<evidence type="ECO:0000256" key="3">
    <source>
        <dbReference type="SAM" id="MobiDB-lite"/>
    </source>
</evidence>
<sequence>MTDEGEQDALTGGVAALPPVLDSYGGGADTDPFGGVDELEPWHTSGKRFDIHQNVGGAALTAGPLEQNLDVAHGARGERHAGQCRWPPRGRQHVSPKRGHREGDSVTESVLDGRNAIVTGAGAGIGRATALRLATGGARVLVADLDAEAAENVAGEIRASGGTALTVAGDLSHQEVADEVVSAATEGLGGIDILVNNAGIMDDLSATADVSDAVWERLLRVDLTAPFLLTRAALPAMLEQGRGSIVFTASEASLRGSASGTAYTVAKHGLVGLVRSTAVMYRERGIRANAVAPGGTATSISVDPTGSPAGPTALGNYAANIGRVAEPSELAAAIAFLASDAASNISGAILPVDNGWSAV</sequence>
<dbReference type="GO" id="GO:0016491">
    <property type="term" value="F:oxidoreductase activity"/>
    <property type="evidence" value="ECO:0007669"/>
    <property type="project" value="UniProtKB-KW"/>
</dbReference>
<dbReference type="Gene3D" id="3.40.50.720">
    <property type="entry name" value="NAD(P)-binding Rossmann-like Domain"/>
    <property type="match status" value="1"/>
</dbReference>
<reference evidence="4 5" key="1">
    <citation type="submission" date="2018-11" db="EMBL/GenBank/DDBJ databases">
        <title>The genome draft of YIM 96095.</title>
        <authorList>
            <person name="Tang S.-K."/>
            <person name="Chunyu W.-X."/>
            <person name="Feng Y.-Z."/>
        </authorList>
    </citation>
    <scope>NUCLEOTIDE SEQUENCE [LARGE SCALE GENOMIC DNA]</scope>
    <source>
        <strain evidence="4 5">YIM 96095</strain>
    </source>
</reference>
<dbReference type="PROSITE" id="PS00061">
    <property type="entry name" value="ADH_SHORT"/>
    <property type="match status" value="1"/>
</dbReference>
<evidence type="ECO:0000313" key="4">
    <source>
        <dbReference type="EMBL" id="RNL82190.1"/>
    </source>
</evidence>
<evidence type="ECO:0000313" key="5">
    <source>
        <dbReference type="Proteomes" id="UP000269198"/>
    </source>
</evidence>
<dbReference type="PANTHER" id="PTHR42879">
    <property type="entry name" value="3-OXOACYL-(ACYL-CARRIER-PROTEIN) REDUCTASE"/>
    <property type="match status" value="1"/>
</dbReference>
<feature type="region of interest" description="Disordered" evidence="3">
    <location>
        <begin position="78"/>
        <end position="107"/>
    </location>
</feature>
<dbReference type="GO" id="GO:0032787">
    <property type="term" value="P:monocarboxylic acid metabolic process"/>
    <property type="evidence" value="ECO:0007669"/>
    <property type="project" value="UniProtKB-ARBA"/>
</dbReference>
<comment type="caution">
    <text evidence="4">The sequence shown here is derived from an EMBL/GenBank/DDBJ whole genome shotgun (WGS) entry which is preliminary data.</text>
</comment>
<dbReference type="EMBL" id="RJMB01000025">
    <property type="protein sequence ID" value="RNL82190.1"/>
    <property type="molecule type" value="Genomic_DNA"/>
</dbReference>
<dbReference type="Pfam" id="PF13561">
    <property type="entry name" value="adh_short_C2"/>
    <property type="match status" value="1"/>
</dbReference>
<keyword evidence="5" id="KW-1185">Reference proteome</keyword>
<feature type="compositionally biased region" description="Basic residues" evidence="3">
    <location>
        <begin position="88"/>
        <end position="100"/>
    </location>
</feature>
<dbReference type="InterPro" id="IPR002347">
    <property type="entry name" value="SDR_fam"/>
</dbReference>
<dbReference type="PANTHER" id="PTHR42879:SF2">
    <property type="entry name" value="3-OXOACYL-[ACYL-CARRIER-PROTEIN] REDUCTASE FABG"/>
    <property type="match status" value="1"/>
</dbReference>
<dbReference type="AlphaFoldDB" id="A0A3N0E307"/>
<evidence type="ECO:0000256" key="2">
    <source>
        <dbReference type="ARBA" id="ARBA00023002"/>
    </source>
</evidence>
<proteinExistence type="inferred from homology"/>
<dbReference type="InterPro" id="IPR036291">
    <property type="entry name" value="NAD(P)-bd_dom_sf"/>
</dbReference>